<dbReference type="EMBL" id="ML977371">
    <property type="protein sequence ID" value="KAF2105802.1"/>
    <property type="molecule type" value="Genomic_DNA"/>
</dbReference>
<evidence type="ECO:0000256" key="1">
    <source>
        <dbReference type="SAM" id="Phobius"/>
    </source>
</evidence>
<organism evidence="2 3">
    <name type="scientific">Lophiotrema nucula</name>
    <dbReference type="NCBI Taxonomy" id="690887"/>
    <lineage>
        <taxon>Eukaryota</taxon>
        <taxon>Fungi</taxon>
        <taxon>Dikarya</taxon>
        <taxon>Ascomycota</taxon>
        <taxon>Pezizomycotina</taxon>
        <taxon>Dothideomycetes</taxon>
        <taxon>Pleosporomycetidae</taxon>
        <taxon>Pleosporales</taxon>
        <taxon>Lophiotremataceae</taxon>
        <taxon>Lophiotrema</taxon>
    </lineage>
</organism>
<evidence type="ECO:0000313" key="2">
    <source>
        <dbReference type="EMBL" id="KAF2105802.1"/>
    </source>
</evidence>
<evidence type="ECO:0000313" key="3">
    <source>
        <dbReference type="Proteomes" id="UP000799770"/>
    </source>
</evidence>
<gene>
    <name evidence="2" type="ORF">BDV96DRAFT_638595</name>
</gene>
<dbReference type="Proteomes" id="UP000799770">
    <property type="component" value="Unassembled WGS sequence"/>
</dbReference>
<protein>
    <submittedName>
        <fullName evidence="2">Uncharacterized protein</fullName>
    </submittedName>
</protein>
<accession>A0A6A5YET3</accession>
<name>A0A6A5YET3_9PLEO</name>
<keyword evidence="3" id="KW-1185">Reference proteome</keyword>
<dbReference type="AlphaFoldDB" id="A0A6A5YET3"/>
<reference evidence="2" key="1">
    <citation type="journal article" date="2020" name="Stud. Mycol.">
        <title>101 Dothideomycetes genomes: a test case for predicting lifestyles and emergence of pathogens.</title>
        <authorList>
            <person name="Haridas S."/>
            <person name="Albert R."/>
            <person name="Binder M."/>
            <person name="Bloem J."/>
            <person name="Labutti K."/>
            <person name="Salamov A."/>
            <person name="Andreopoulos B."/>
            <person name="Baker S."/>
            <person name="Barry K."/>
            <person name="Bills G."/>
            <person name="Bluhm B."/>
            <person name="Cannon C."/>
            <person name="Castanera R."/>
            <person name="Culley D."/>
            <person name="Daum C."/>
            <person name="Ezra D."/>
            <person name="Gonzalez J."/>
            <person name="Henrissat B."/>
            <person name="Kuo A."/>
            <person name="Liang C."/>
            <person name="Lipzen A."/>
            <person name="Lutzoni F."/>
            <person name="Magnuson J."/>
            <person name="Mondo S."/>
            <person name="Nolan M."/>
            <person name="Ohm R."/>
            <person name="Pangilinan J."/>
            <person name="Park H.-J."/>
            <person name="Ramirez L."/>
            <person name="Alfaro M."/>
            <person name="Sun H."/>
            <person name="Tritt A."/>
            <person name="Yoshinaga Y."/>
            <person name="Zwiers L.-H."/>
            <person name="Turgeon B."/>
            <person name="Goodwin S."/>
            <person name="Spatafora J."/>
            <person name="Crous P."/>
            <person name="Grigoriev I."/>
        </authorList>
    </citation>
    <scope>NUCLEOTIDE SEQUENCE</scope>
    <source>
        <strain evidence="2">CBS 627.86</strain>
    </source>
</reference>
<keyword evidence="1" id="KW-0472">Membrane</keyword>
<keyword evidence="1" id="KW-1133">Transmembrane helix</keyword>
<feature type="transmembrane region" description="Helical" evidence="1">
    <location>
        <begin position="104"/>
        <end position="129"/>
    </location>
</feature>
<sequence length="168" mass="18092">MDGVKASESAFRIRAITCQSRTPWRSSTRLGETVSHLARPSAAVARCLRRLSESSRSRCWIRGLRQHERSSWRDVAGNRCAFERHIGHRTEGQSLGVAEATVEIAPFLSVLITITTIALAVLGSVGLAASLRHPLPIVTSNAAATQLLCDLPLLSSLLNPSRAPEGSG</sequence>
<keyword evidence="1" id="KW-0812">Transmembrane</keyword>
<proteinExistence type="predicted"/>